<dbReference type="GO" id="GO:0005524">
    <property type="term" value="F:ATP binding"/>
    <property type="evidence" value="ECO:0007669"/>
    <property type="project" value="UniProtKB-KW"/>
</dbReference>
<evidence type="ECO:0000256" key="17">
    <source>
        <dbReference type="SAM" id="Phobius"/>
    </source>
</evidence>
<keyword evidence="10 19" id="KW-0418">Kinase</keyword>
<evidence type="ECO:0000256" key="10">
    <source>
        <dbReference type="ARBA" id="ARBA00022777"/>
    </source>
</evidence>
<dbReference type="SMART" id="SM00388">
    <property type="entry name" value="HisKA"/>
    <property type="match status" value="1"/>
</dbReference>
<keyword evidence="20" id="KW-1185">Reference proteome</keyword>
<evidence type="ECO:0000256" key="9">
    <source>
        <dbReference type="ARBA" id="ARBA00022741"/>
    </source>
</evidence>
<evidence type="ECO:0000256" key="13">
    <source>
        <dbReference type="ARBA" id="ARBA00023012"/>
    </source>
</evidence>
<dbReference type="RefSeq" id="WP_093004887.1">
    <property type="nucleotide sequence ID" value="NZ_FNZZ01000002.1"/>
</dbReference>
<dbReference type="EC" id="2.7.13.3" evidence="3"/>
<dbReference type="InterPro" id="IPR003661">
    <property type="entry name" value="HisK_dim/P_dom"/>
</dbReference>
<dbReference type="PANTHER" id="PTHR43065">
    <property type="entry name" value="SENSOR HISTIDINE KINASE"/>
    <property type="match status" value="1"/>
</dbReference>
<dbReference type="EMBL" id="FNZZ01000002">
    <property type="protein sequence ID" value="SEL12129.1"/>
    <property type="molecule type" value="Genomic_DNA"/>
</dbReference>
<dbReference type="InterPro" id="IPR005467">
    <property type="entry name" value="His_kinase_dom"/>
</dbReference>
<dbReference type="Gene3D" id="3.30.450.20">
    <property type="entry name" value="PAS domain"/>
    <property type="match status" value="2"/>
</dbReference>
<keyword evidence="11" id="KW-0067">ATP-binding</keyword>
<keyword evidence="6" id="KW-0597">Phosphoprotein</keyword>
<gene>
    <name evidence="19" type="ORF">SAMN05216382_1535</name>
</gene>
<reference evidence="20" key="1">
    <citation type="submission" date="2016-10" db="EMBL/GenBank/DDBJ databases">
        <authorList>
            <person name="Varghese N."/>
            <person name="Submissions S."/>
        </authorList>
    </citation>
    <scope>NUCLEOTIDE SEQUENCE [LARGE SCALE GENOMIC DNA]</scope>
    <source>
        <strain evidence="20">JS21-1</strain>
    </source>
</reference>
<organism evidence="19 20">
    <name type="scientific">Sphingomonas palmae</name>
    <dbReference type="NCBI Taxonomy" id="1855283"/>
    <lineage>
        <taxon>Bacteria</taxon>
        <taxon>Pseudomonadati</taxon>
        <taxon>Pseudomonadota</taxon>
        <taxon>Alphaproteobacteria</taxon>
        <taxon>Sphingomonadales</taxon>
        <taxon>Sphingomonadaceae</taxon>
        <taxon>Sphingomonas</taxon>
    </lineage>
</organism>
<evidence type="ECO:0000256" key="16">
    <source>
        <dbReference type="ARBA" id="ARBA00073143"/>
    </source>
</evidence>
<protein>
    <recommendedName>
        <fullName evidence="16">C4-dicarboxylate transport sensor protein DctB</fullName>
        <ecNumber evidence="3">2.7.13.3</ecNumber>
    </recommendedName>
</protein>
<evidence type="ECO:0000259" key="18">
    <source>
        <dbReference type="PROSITE" id="PS50109"/>
    </source>
</evidence>
<dbReference type="Gene3D" id="1.10.287.130">
    <property type="match status" value="1"/>
</dbReference>
<dbReference type="InterPro" id="IPR029151">
    <property type="entry name" value="Sensor-like_sf"/>
</dbReference>
<proteinExistence type="predicted"/>
<feature type="transmembrane region" description="Helical" evidence="17">
    <location>
        <begin position="301"/>
        <end position="320"/>
    </location>
</feature>
<dbReference type="Gene3D" id="3.30.565.10">
    <property type="entry name" value="Histidine kinase-like ATPase, C-terminal domain"/>
    <property type="match status" value="1"/>
</dbReference>
<keyword evidence="7" id="KW-0808">Transferase</keyword>
<evidence type="ECO:0000256" key="6">
    <source>
        <dbReference type="ARBA" id="ARBA00022553"/>
    </source>
</evidence>
<keyword evidence="13" id="KW-0902">Two-component regulatory system</keyword>
<dbReference type="InterPro" id="IPR033479">
    <property type="entry name" value="dCache_1"/>
</dbReference>
<comment type="function">
    <text evidence="15">Member of the two-component regulatory system DctB/DctD involved in the transport of C4-dicarboxylates. DctB functions as a membrane-associated protein kinase that phosphorylates DctD in response to environmental signals.</text>
</comment>
<dbReference type="SMART" id="SM00387">
    <property type="entry name" value="HATPase_c"/>
    <property type="match status" value="1"/>
</dbReference>
<dbReference type="InterPro" id="IPR036890">
    <property type="entry name" value="HATPase_C_sf"/>
</dbReference>
<dbReference type="AlphaFoldDB" id="A0A1H7MM21"/>
<dbReference type="SUPFAM" id="SSF47384">
    <property type="entry name" value="Homodimeric domain of signal transducing histidine kinase"/>
    <property type="match status" value="1"/>
</dbReference>
<dbReference type="SUPFAM" id="SSF103190">
    <property type="entry name" value="Sensory domain-like"/>
    <property type="match status" value="1"/>
</dbReference>
<evidence type="ECO:0000256" key="12">
    <source>
        <dbReference type="ARBA" id="ARBA00022989"/>
    </source>
</evidence>
<evidence type="ECO:0000256" key="1">
    <source>
        <dbReference type="ARBA" id="ARBA00000085"/>
    </source>
</evidence>
<dbReference type="InterPro" id="IPR004358">
    <property type="entry name" value="Sig_transdc_His_kin-like_C"/>
</dbReference>
<evidence type="ECO:0000256" key="15">
    <source>
        <dbReference type="ARBA" id="ARBA00059004"/>
    </source>
</evidence>
<dbReference type="GO" id="GO:0000155">
    <property type="term" value="F:phosphorelay sensor kinase activity"/>
    <property type="evidence" value="ECO:0007669"/>
    <property type="project" value="InterPro"/>
</dbReference>
<feature type="transmembrane region" description="Helical" evidence="17">
    <location>
        <begin position="21"/>
        <end position="39"/>
    </location>
</feature>
<evidence type="ECO:0000256" key="2">
    <source>
        <dbReference type="ARBA" id="ARBA00004429"/>
    </source>
</evidence>
<dbReference type="GO" id="GO:0005886">
    <property type="term" value="C:plasma membrane"/>
    <property type="evidence" value="ECO:0007669"/>
    <property type="project" value="UniProtKB-SubCell"/>
</dbReference>
<keyword evidence="8 17" id="KW-0812">Transmembrane</keyword>
<evidence type="ECO:0000313" key="20">
    <source>
        <dbReference type="Proteomes" id="UP000199214"/>
    </source>
</evidence>
<evidence type="ECO:0000256" key="11">
    <source>
        <dbReference type="ARBA" id="ARBA00022840"/>
    </source>
</evidence>
<dbReference type="Gene3D" id="6.10.250.3020">
    <property type="match status" value="1"/>
</dbReference>
<evidence type="ECO:0000256" key="8">
    <source>
        <dbReference type="ARBA" id="ARBA00022692"/>
    </source>
</evidence>
<dbReference type="Pfam" id="PF02518">
    <property type="entry name" value="HATPase_c"/>
    <property type="match status" value="1"/>
</dbReference>
<dbReference type="OrthoDB" id="7568856at2"/>
<keyword evidence="4" id="KW-1003">Cell membrane</keyword>
<keyword evidence="14 17" id="KW-0472">Membrane</keyword>
<keyword evidence="12 17" id="KW-1133">Transmembrane helix</keyword>
<name>A0A1H7MM21_9SPHN</name>
<dbReference type="InterPro" id="IPR017055">
    <property type="entry name" value="Sig_transdc_His_kinase_DctB"/>
</dbReference>
<sequence>MSDGAAGQESVWKTAHWRRSILFVVFAGVACAALGWSAWRWTEARARAATDKAAATIAANHAGLLASELEKFRLLPLVLVEYPDVAAALAGDGAQQRLDRTLELLAARTNAAVIYAIDQSGRTVAASNWRLPTSFVGQDYSFRPYFIDAMRDGSAELFALGTVSGRPGLYLSRRVTRAGRTLGVVVVKVEFDRVEAQWARTPGVSVATDRRGIVLVTSRPDWRFHALDGLDRATAALARRTLQFGRSLPTRVPLSIAGKDASAPGEPVGYRVARTASPLAGGGVLHLAPLAPALTAARQQATLWALGLLFVVAVIAGATWRSAERRRLQREARAGLEREVAARTAELRDANARLSVESAERLAADQRYRTAREELALASRLGSLGQITAGVAHEINQPVAAIRTFAENGTILLDRAAPERARENLDHIVALTDRIGAITGELRAFSRRGRSASGNTTIGEVIDGLLLLMGERVRGALTLDVPASVRDTRVLGDRIRLEQVLVNLTQNALDATAGVVRQAIHLGVAASADTVTVRVSDNGTGIAPEVRDTLFTPFVTGRADGLGLGLAIARDIAREFGGELAVDDAPHLSGAGFVLTLRRAK</sequence>
<dbReference type="STRING" id="1855283.SAMN05216382_1535"/>
<dbReference type="PROSITE" id="PS50109">
    <property type="entry name" value="HIS_KIN"/>
    <property type="match status" value="1"/>
</dbReference>
<evidence type="ECO:0000313" key="19">
    <source>
        <dbReference type="EMBL" id="SEL12129.1"/>
    </source>
</evidence>
<comment type="subcellular location">
    <subcellularLocation>
        <location evidence="2">Cell inner membrane</location>
        <topology evidence="2">Multi-pass membrane protein</topology>
    </subcellularLocation>
</comment>
<dbReference type="PANTHER" id="PTHR43065:SF46">
    <property type="entry name" value="C4-DICARBOXYLATE TRANSPORT SENSOR PROTEIN DCTB"/>
    <property type="match status" value="1"/>
</dbReference>
<dbReference type="Pfam" id="PF02743">
    <property type="entry name" value="dCache_1"/>
    <property type="match status" value="1"/>
</dbReference>
<keyword evidence="9" id="KW-0547">Nucleotide-binding</keyword>
<dbReference type="InterPro" id="IPR003594">
    <property type="entry name" value="HATPase_dom"/>
</dbReference>
<dbReference type="InterPro" id="IPR036097">
    <property type="entry name" value="HisK_dim/P_sf"/>
</dbReference>
<dbReference type="CDD" id="cd00082">
    <property type="entry name" value="HisKA"/>
    <property type="match status" value="1"/>
</dbReference>
<dbReference type="PIRSF" id="PIRSF036431">
    <property type="entry name" value="STHK_DctB"/>
    <property type="match status" value="1"/>
</dbReference>
<dbReference type="FunFam" id="1.10.287.130:FF:000049">
    <property type="entry name" value="C4-dicarboxylate transport sensor protein DctB"/>
    <property type="match status" value="1"/>
</dbReference>
<evidence type="ECO:0000256" key="14">
    <source>
        <dbReference type="ARBA" id="ARBA00023136"/>
    </source>
</evidence>
<evidence type="ECO:0000256" key="7">
    <source>
        <dbReference type="ARBA" id="ARBA00022679"/>
    </source>
</evidence>
<evidence type="ECO:0000256" key="5">
    <source>
        <dbReference type="ARBA" id="ARBA00022519"/>
    </source>
</evidence>
<evidence type="ECO:0000256" key="3">
    <source>
        <dbReference type="ARBA" id="ARBA00012438"/>
    </source>
</evidence>
<comment type="catalytic activity">
    <reaction evidence="1">
        <text>ATP + protein L-histidine = ADP + protein N-phospho-L-histidine.</text>
        <dbReference type="EC" id="2.7.13.3"/>
    </reaction>
</comment>
<dbReference type="PRINTS" id="PR00344">
    <property type="entry name" value="BCTRLSENSOR"/>
</dbReference>
<dbReference type="Pfam" id="PF00512">
    <property type="entry name" value="HisKA"/>
    <property type="match status" value="1"/>
</dbReference>
<dbReference type="Proteomes" id="UP000199214">
    <property type="component" value="Unassembled WGS sequence"/>
</dbReference>
<evidence type="ECO:0000256" key="4">
    <source>
        <dbReference type="ARBA" id="ARBA00022475"/>
    </source>
</evidence>
<dbReference type="SUPFAM" id="SSF55874">
    <property type="entry name" value="ATPase domain of HSP90 chaperone/DNA topoisomerase II/histidine kinase"/>
    <property type="match status" value="1"/>
</dbReference>
<accession>A0A1H7MM21</accession>
<keyword evidence="5" id="KW-0997">Cell inner membrane</keyword>
<feature type="domain" description="Histidine kinase" evidence="18">
    <location>
        <begin position="390"/>
        <end position="601"/>
    </location>
</feature>